<feature type="binding site" evidence="15">
    <location>
        <position position="90"/>
    </location>
    <ligand>
        <name>Zn(2+)</name>
        <dbReference type="ChEBI" id="CHEBI:29105"/>
        <note>catalytic</note>
    </ligand>
</feature>
<feature type="binding site" evidence="14">
    <location>
        <position position="176"/>
    </location>
    <ligand>
        <name>NADP(+)</name>
        <dbReference type="ChEBI" id="CHEBI:58349"/>
    </ligand>
</feature>
<keyword evidence="8 12" id="KW-0862">Zinc</keyword>
<dbReference type="InterPro" id="IPR011549">
    <property type="entry name" value="RibD_C"/>
</dbReference>
<evidence type="ECO:0000313" key="17">
    <source>
        <dbReference type="EMBL" id="HGK63199.1"/>
    </source>
</evidence>
<dbReference type="InterPro" id="IPR016193">
    <property type="entry name" value="Cytidine_deaminase-like"/>
</dbReference>
<dbReference type="InterPro" id="IPR016192">
    <property type="entry name" value="APOBEC/CMP_deaminase_Zn-bd"/>
</dbReference>
<dbReference type="Gene3D" id="3.40.430.10">
    <property type="entry name" value="Dihydrofolate Reductase, subunit A"/>
    <property type="match status" value="1"/>
</dbReference>
<sequence>MFKKEEIESYLKLAISLAEKGRGYTKTNPLVGCVIVKDKKIIATGYHKRYGDIHAEVAAIKKVKDKNLLKGASLFVTLEPCCHYGKTPPCTKAIIESGIKEVYCGIYDPNPIVNKKGVAILKENNIKVYVGFLEAEIKRQNEVYFKYVKEKKPFVIAKVAITLDGKMATLDGDSQWITDERLRKEANRLRCYCDAVLCGINTIIKDNPLLTCRVLKNKKIKKIILDPYLKIEKDFNIFKEDSVIIFYHKEEKRKIKELEKIGVELIRLELKDDFFDWQAILAKLYEKEIASLLIEGGAKTISSALKAKVVDKIFLFYAPKIMGKGLAFANGLHYNLKNLLKIKDFKINCFKEGFIFEGYPVYV</sequence>
<dbReference type="NCBIfam" id="TIGR00326">
    <property type="entry name" value="eubact_ribD"/>
    <property type="match status" value="1"/>
</dbReference>
<proteinExistence type="inferred from homology"/>
<evidence type="ECO:0000256" key="8">
    <source>
        <dbReference type="ARBA" id="ARBA00022833"/>
    </source>
</evidence>
<comment type="cofactor">
    <cofactor evidence="12 15">
        <name>Zn(2+)</name>
        <dbReference type="ChEBI" id="CHEBI:29105"/>
    </cofactor>
    <text evidence="12 15">Binds 1 zinc ion.</text>
</comment>
<keyword evidence="11" id="KW-0511">Multifunctional enzyme</keyword>
<dbReference type="PROSITE" id="PS51747">
    <property type="entry name" value="CYT_DCMP_DEAMINASES_2"/>
    <property type="match status" value="1"/>
</dbReference>
<comment type="pathway">
    <text evidence="2 12">Cofactor biosynthesis; riboflavin biosynthesis; 5-amino-6-(D-ribitylamino)uracil from GTP: step 2/4.</text>
</comment>
<feature type="binding site" evidence="15">
    <location>
        <position position="54"/>
    </location>
    <ligand>
        <name>Zn(2+)</name>
        <dbReference type="ChEBI" id="CHEBI:29105"/>
        <note>catalytic</note>
    </ligand>
</feature>
<evidence type="ECO:0000256" key="6">
    <source>
        <dbReference type="ARBA" id="ARBA00022619"/>
    </source>
</evidence>
<dbReference type="Gene3D" id="3.40.140.10">
    <property type="entry name" value="Cytidine Deaminase, domain 2"/>
    <property type="match status" value="1"/>
</dbReference>
<dbReference type="GO" id="GO:0008835">
    <property type="term" value="F:diaminohydroxyphosphoribosylaminopyrimidine deaminase activity"/>
    <property type="evidence" value="ECO:0007669"/>
    <property type="project" value="UniProtKB-EC"/>
</dbReference>
<comment type="catalytic activity">
    <reaction evidence="12">
        <text>2,5-diamino-6-hydroxy-4-(5-phosphoribosylamino)-pyrimidine + H2O + H(+) = 5-amino-6-(5-phospho-D-ribosylamino)uracil + NH4(+)</text>
        <dbReference type="Rhea" id="RHEA:21868"/>
        <dbReference type="ChEBI" id="CHEBI:15377"/>
        <dbReference type="ChEBI" id="CHEBI:15378"/>
        <dbReference type="ChEBI" id="CHEBI:28938"/>
        <dbReference type="ChEBI" id="CHEBI:58453"/>
        <dbReference type="ChEBI" id="CHEBI:58614"/>
        <dbReference type="EC" id="3.5.4.26"/>
    </reaction>
</comment>
<dbReference type="CDD" id="cd01284">
    <property type="entry name" value="Riboflavin_deaminase-reductase"/>
    <property type="match status" value="1"/>
</dbReference>
<evidence type="ECO:0000256" key="9">
    <source>
        <dbReference type="ARBA" id="ARBA00022857"/>
    </source>
</evidence>
<keyword evidence="9 12" id="KW-0521">NADP</keyword>
<dbReference type="UniPathway" id="UPA00275">
    <property type="reaction ID" value="UER00401"/>
</dbReference>
<dbReference type="Pfam" id="PF01872">
    <property type="entry name" value="RibD_C"/>
    <property type="match status" value="1"/>
</dbReference>
<evidence type="ECO:0000256" key="1">
    <source>
        <dbReference type="ARBA" id="ARBA00002151"/>
    </source>
</evidence>
<comment type="similarity">
    <text evidence="5 12">In the C-terminal section; belongs to the HTP reductase family.</text>
</comment>
<feature type="binding site" evidence="14">
    <location>
        <position position="213"/>
    </location>
    <ligand>
        <name>substrate</name>
    </ligand>
</feature>
<comment type="pathway">
    <text evidence="3 12">Cofactor biosynthesis; riboflavin biosynthesis; 5-amino-6-(D-ribitylamino)uracil from GTP: step 3/4.</text>
</comment>
<dbReference type="PANTHER" id="PTHR38011">
    <property type="entry name" value="DIHYDROFOLATE REDUCTASE FAMILY PROTEIN (AFU_ORTHOLOGUE AFUA_8G06820)"/>
    <property type="match status" value="1"/>
</dbReference>
<feature type="active site" description="Proton donor" evidence="13">
    <location>
        <position position="56"/>
    </location>
</feature>
<accession>A0A7V3ZU06</accession>
<organism evidence="17">
    <name type="scientific">candidate division WOR-3 bacterium</name>
    <dbReference type="NCBI Taxonomy" id="2052148"/>
    <lineage>
        <taxon>Bacteria</taxon>
        <taxon>Bacteria division WOR-3</taxon>
    </lineage>
</organism>
<dbReference type="InterPro" id="IPR024072">
    <property type="entry name" value="DHFR-like_dom_sf"/>
</dbReference>
<keyword evidence="7 12" id="KW-0479">Metal-binding</keyword>
<dbReference type="GO" id="GO:0050661">
    <property type="term" value="F:NADP binding"/>
    <property type="evidence" value="ECO:0007669"/>
    <property type="project" value="InterPro"/>
</dbReference>
<evidence type="ECO:0000256" key="4">
    <source>
        <dbReference type="ARBA" id="ARBA00005259"/>
    </source>
</evidence>
<dbReference type="AlphaFoldDB" id="A0A7V3ZU06"/>
<evidence type="ECO:0000256" key="12">
    <source>
        <dbReference type="PIRNR" id="PIRNR006769"/>
    </source>
</evidence>
<evidence type="ECO:0000256" key="14">
    <source>
        <dbReference type="PIRSR" id="PIRSR006769-2"/>
    </source>
</evidence>
<dbReference type="SUPFAM" id="SSF53927">
    <property type="entry name" value="Cytidine deaminase-like"/>
    <property type="match status" value="1"/>
</dbReference>
<dbReference type="PROSITE" id="PS00903">
    <property type="entry name" value="CYT_DCMP_DEAMINASES_1"/>
    <property type="match status" value="1"/>
</dbReference>
<dbReference type="NCBIfam" id="TIGR00227">
    <property type="entry name" value="ribD_Cterm"/>
    <property type="match status" value="1"/>
</dbReference>
<dbReference type="InterPro" id="IPR002734">
    <property type="entry name" value="RibDG_C"/>
</dbReference>
<reference evidence="17" key="1">
    <citation type="journal article" date="2020" name="mSystems">
        <title>Genome- and Community-Level Interaction Insights into Carbon Utilization and Element Cycling Functions of Hydrothermarchaeota in Hydrothermal Sediment.</title>
        <authorList>
            <person name="Zhou Z."/>
            <person name="Liu Y."/>
            <person name="Xu W."/>
            <person name="Pan J."/>
            <person name="Luo Z.H."/>
            <person name="Li M."/>
        </authorList>
    </citation>
    <scope>NUCLEOTIDE SEQUENCE [LARGE SCALE GENOMIC DNA]</scope>
    <source>
        <strain evidence="17">SpSt-697</strain>
    </source>
</reference>
<feature type="binding site" evidence="15">
    <location>
        <position position="81"/>
    </location>
    <ligand>
        <name>Zn(2+)</name>
        <dbReference type="ChEBI" id="CHEBI:29105"/>
        <note>catalytic</note>
    </ligand>
</feature>
<comment type="function">
    <text evidence="1 12">Converts 2,5-diamino-6-(ribosylamino)-4(3h)-pyrimidinone 5'-phosphate into 5-amino-6-(ribosylamino)-2,4(1h,3h)-pyrimidinedione 5'-phosphate.</text>
</comment>
<evidence type="ECO:0000256" key="5">
    <source>
        <dbReference type="ARBA" id="ARBA00007417"/>
    </source>
</evidence>
<protein>
    <recommendedName>
        <fullName evidence="12">Riboflavin biosynthesis protein RibD</fullName>
    </recommendedName>
    <domain>
        <recommendedName>
            <fullName evidence="12">Diaminohydroxyphosphoribosylaminopyrimidine deaminase</fullName>
            <shortName evidence="12">DRAP deaminase</shortName>
            <ecNumber evidence="12">3.5.4.26</ecNumber>
        </recommendedName>
        <alternativeName>
            <fullName evidence="12">Riboflavin-specific deaminase</fullName>
        </alternativeName>
    </domain>
    <domain>
        <recommendedName>
            <fullName evidence="12">5-amino-6-(5-phosphoribosylamino)uracil reductase</fullName>
            <ecNumber evidence="12">1.1.1.193</ecNumber>
        </recommendedName>
        <alternativeName>
            <fullName evidence="12">HTP reductase</fullName>
        </alternativeName>
    </domain>
</protein>
<dbReference type="GO" id="GO:0008703">
    <property type="term" value="F:5-amino-6-(5-phosphoribosylamino)uracil reductase activity"/>
    <property type="evidence" value="ECO:0007669"/>
    <property type="project" value="UniProtKB-EC"/>
</dbReference>
<comment type="catalytic activity">
    <reaction evidence="12">
        <text>5-amino-6-(5-phospho-D-ribitylamino)uracil + NADP(+) = 5-amino-6-(5-phospho-D-ribosylamino)uracil + NADPH + H(+)</text>
        <dbReference type="Rhea" id="RHEA:17845"/>
        <dbReference type="ChEBI" id="CHEBI:15378"/>
        <dbReference type="ChEBI" id="CHEBI:57783"/>
        <dbReference type="ChEBI" id="CHEBI:58349"/>
        <dbReference type="ChEBI" id="CHEBI:58421"/>
        <dbReference type="ChEBI" id="CHEBI:58453"/>
        <dbReference type="EC" id="1.1.1.193"/>
    </reaction>
</comment>
<feature type="binding site" evidence="14">
    <location>
        <position position="174"/>
    </location>
    <ligand>
        <name>substrate</name>
    </ligand>
</feature>
<feature type="binding site" evidence="14">
    <location>
        <position position="202"/>
    </location>
    <ligand>
        <name>NADP(+)</name>
        <dbReference type="ChEBI" id="CHEBI:58349"/>
    </ligand>
</feature>
<keyword evidence="12 17" id="KW-0378">Hydrolase</keyword>
<dbReference type="Pfam" id="PF00383">
    <property type="entry name" value="dCMP_cyt_deam_1"/>
    <property type="match status" value="1"/>
</dbReference>
<dbReference type="EMBL" id="DTDR01000038">
    <property type="protein sequence ID" value="HGK63199.1"/>
    <property type="molecule type" value="Genomic_DNA"/>
</dbReference>
<evidence type="ECO:0000259" key="16">
    <source>
        <dbReference type="PROSITE" id="PS51747"/>
    </source>
</evidence>
<evidence type="ECO:0000256" key="3">
    <source>
        <dbReference type="ARBA" id="ARBA00004910"/>
    </source>
</evidence>
<feature type="binding site" evidence="14">
    <location>
        <position position="190"/>
    </location>
    <ligand>
        <name>substrate</name>
    </ligand>
</feature>
<evidence type="ECO:0000256" key="7">
    <source>
        <dbReference type="ARBA" id="ARBA00022723"/>
    </source>
</evidence>
<feature type="binding site" evidence="14">
    <location>
        <position position="160"/>
    </location>
    <ligand>
        <name>NADP(+)</name>
        <dbReference type="ChEBI" id="CHEBI:58349"/>
    </ligand>
</feature>
<dbReference type="EC" id="1.1.1.193" evidence="12"/>
<dbReference type="PANTHER" id="PTHR38011:SF7">
    <property type="entry name" value="2,5-DIAMINO-6-RIBOSYLAMINO-4(3H)-PYRIMIDINONE 5'-PHOSPHATE REDUCTASE"/>
    <property type="match status" value="1"/>
</dbReference>
<feature type="domain" description="CMP/dCMP-type deaminase" evidence="16">
    <location>
        <begin position="5"/>
        <end position="129"/>
    </location>
</feature>
<evidence type="ECO:0000256" key="11">
    <source>
        <dbReference type="ARBA" id="ARBA00023268"/>
    </source>
</evidence>
<name>A0A7V3ZU06_UNCW3</name>
<gene>
    <name evidence="17" type="primary">ribD</name>
    <name evidence="17" type="ORF">ENU74_01175</name>
</gene>
<keyword evidence="10 12" id="KW-0560">Oxidoreductase</keyword>
<dbReference type="InterPro" id="IPR004794">
    <property type="entry name" value="Eubact_RibD"/>
</dbReference>
<dbReference type="GO" id="GO:0009231">
    <property type="term" value="P:riboflavin biosynthetic process"/>
    <property type="evidence" value="ECO:0007669"/>
    <property type="project" value="UniProtKB-UniPathway"/>
</dbReference>
<dbReference type="GO" id="GO:0008270">
    <property type="term" value="F:zinc ion binding"/>
    <property type="evidence" value="ECO:0007669"/>
    <property type="project" value="InterPro"/>
</dbReference>
<comment type="caution">
    <text evidence="17">The sequence shown here is derived from an EMBL/GenBank/DDBJ whole genome shotgun (WGS) entry which is preliminary data.</text>
</comment>
<comment type="similarity">
    <text evidence="4 12">In the N-terminal section; belongs to the cytidine and deoxycytidylate deaminase family.</text>
</comment>
<evidence type="ECO:0000256" key="10">
    <source>
        <dbReference type="ARBA" id="ARBA00023002"/>
    </source>
</evidence>
<evidence type="ECO:0000256" key="15">
    <source>
        <dbReference type="PIRSR" id="PIRSR006769-3"/>
    </source>
</evidence>
<feature type="binding site" evidence="14">
    <location>
        <position position="210"/>
    </location>
    <ligand>
        <name>substrate</name>
    </ligand>
</feature>
<feature type="binding site" evidence="14">
    <location>
        <position position="295"/>
    </location>
    <ligand>
        <name>substrate</name>
    </ligand>
</feature>
<dbReference type="InterPro" id="IPR050765">
    <property type="entry name" value="Riboflavin_Biosynth_HTPR"/>
</dbReference>
<keyword evidence="6 12" id="KW-0686">Riboflavin biosynthesis</keyword>
<feature type="binding site" evidence="14">
    <location>
        <position position="206"/>
    </location>
    <ligand>
        <name>substrate</name>
    </ligand>
</feature>
<dbReference type="InterPro" id="IPR002125">
    <property type="entry name" value="CMP_dCMP_dom"/>
</dbReference>
<feature type="binding site" evidence="14">
    <location>
        <begin position="297"/>
        <end position="303"/>
    </location>
    <ligand>
        <name>NADP(+)</name>
        <dbReference type="ChEBI" id="CHEBI:58349"/>
    </ligand>
</feature>
<dbReference type="SUPFAM" id="SSF53597">
    <property type="entry name" value="Dihydrofolate reductase-like"/>
    <property type="match status" value="1"/>
</dbReference>
<dbReference type="EC" id="3.5.4.26" evidence="12"/>
<dbReference type="PIRSF" id="PIRSF006769">
    <property type="entry name" value="RibD"/>
    <property type="match status" value="1"/>
</dbReference>
<evidence type="ECO:0000256" key="2">
    <source>
        <dbReference type="ARBA" id="ARBA00004882"/>
    </source>
</evidence>
<evidence type="ECO:0000256" key="13">
    <source>
        <dbReference type="PIRSR" id="PIRSR006769-1"/>
    </source>
</evidence>